<feature type="domain" description="Glycosyl transferase family 1" evidence="3">
    <location>
        <begin position="119"/>
        <end position="277"/>
    </location>
</feature>
<dbReference type="Gene3D" id="3.40.50.2000">
    <property type="entry name" value="Glycogen Phosphorylase B"/>
    <property type="match status" value="1"/>
</dbReference>
<feature type="compositionally biased region" description="Basic residues" evidence="2">
    <location>
        <begin position="7"/>
        <end position="20"/>
    </location>
</feature>
<comment type="caution">
    <text evidence="4">The sequence shown here is derived from an EMBL/GenBank/DDBJ whole genome shotgun (WGS) entry which is preliminary data.</text>
</comment>
<name>A0ABQ4TX13_9HYPH</name>
<evidence type="ECO:0000313" key="4">
    <source>
        <dbReference type="EMBL" id="GJE58410.1"/>
    </source>
</evidence>
<dbReference type="PANTHER" id="PTHR46401">
    <property type="entry name" value="GLYCOSYLTRANSFERASE WBBK-RELATED"/>
    <property type="match status" value="1"/>
</dbReference>
<accession>A0ABQ4TX13</accession>
<keyword evidence="5" id="KW-1185">Reference proteome</keyword>
<feature type="region of interest" description="Disordered" evidence="2">
    <location>
        <begin position="1"/>
        <end position="21"/>
    </location>
</feature>
<evidence type="ECO:0000259" key="3">
    <source>
        <dbReference type="Pfam" id="PF00534"/>
    </source>
</evidence>
<evidence type="ECO:0000256" key="2">
    <source>
        <dbReference type="SAM" id="MobiDB-lite"/>
    </source>
</evidence>
<protein>
    <submittedName>
        <fullName evidence="4">D-inositol-3-phosphate glycosyltransferase</fullName>
    </submittedName>
</protein>
<dbReference type="EMBL" id="BPRB01000030">
    <property type="protein sequence ID" value="GJE58410.1"/>
    <property type="molecule type" value="Genomic_DNA"/>
</dbReference>
<evidence type="ECO:0000256" key="1">
    <source>
        <dbReference type="ARBA" id="ARBA00022679"/>
    </source>
</evidence>
<dbReference type="CDD" id="cd03809">
    <property type="entry name" value="GT4_MtfB-like"/>
    <property type="match status" value="1"/>
</dbReference>
<reference evidence="4" key="1">
    <citation type="journal article" date="2021" name="Front. Microbiol.">
        <title>Comprehensive Comparative Genomics and Phenotyping of Methylobacterium Species.</title>
        <authorList>
            <person name="Alessa O."/>
            <person name="Ogura Y."/>
            <person name="Fujitani Y."/>
            <person name="Takami H."/>
            <person name="Hayashi T."/>
            <person name="Sahin N."/>
            <person name="Tani A."/>
        </authorList>
    </citation>
    <scope>NUCLEOTIDE SEQUENCE</scope>
    <source>
        <strain evidence="4">DSM 23632</strain>
    </source>
</reference>
<organism evidence="4 5">
    <name type="scientific">Methylobacterium trifolii</name>
    <dbReference type="NCBI Taxonomy" id="1003092"/>
    <lineage>
        <taxon>Bacteria</taxon>
        <taxon>Pseudomonadati</taxon>
        <taxon>Pseudomonadota</taxon>
        <taxon>Alphaproteobacteria</taxon>
        <taxon>Hyphomicrobiales</taxon>
        <taxon>Methylobacteriaceae</taxon>
        <taxon>Methylobacterium</taxon>
    </lineage>
</organism>
<dbReference type="PANTHER" id="PTHR46401:SF2">
    <property type="entry name" value="GLYCOSYLTRANSFERASE WBBK-RELATED"/>
    <property type="match status" value="1"/>
</dbReference>
<dbReference type="InterPro" id="IPR001296">
    <property type="entry name" value="Glyco_trans_1"/>
</dbReference>
<dbReference type="Proteomes" id="UP001055057">
    <property type="component" value="Unassembled WGS sequence"/>
</dbReference>
<keyword evidence="1" id="KW-0808">Transferase</keyword>
<sequence length="312" mass="34293">MATRTASRQRRTPARPRRRGGQPVLYLDPLYLLYGGLQSEDHVMILDLSTVTHPHWHNPNVARAYRAAFDLIARRRPNILAISENTADTLYANYGIPRERIAVVPLYVPDHFTAHAAVTPIHTPFPYVLFVGSVEARKNLIGAIEIFALSELARKGYRLLVVGGAGHGNAEIQAAAARARSVIFCGYLSNEELHGLYAEATAFLYPSYLEGFGVPLLEALHFGVPAVASTTGACPEVGGGLMRHFDPDDHAGFANELRRLVALSPEERAGYREKATSWIAGRYALPHYERALKASLDARRPEARNVPGHEAA</sequence>
<evidence type="ECO:0000313" key="5">
    <source>
        <dbReference type="Proteomes" id="UP001055057"/>
    </source>
</evidence>
<proteinExistence type="predicted"/>
<reference evidence="4" key="2">
    <citation type="submission" date="2021-08" db="EMBL/GenBank/DDBJ databases">
        <authorList>
            <person name="Tani A."/>
            <person name="Ola A."/>
            <person name="Ogura Y."/>
            <person name="Katsura K."/>
            <person name="Hayashi T."/>
        </authorList>
    </citation>
    <scope>NUCLEOTIDE SEQUENCE</scope>
    <source>
        <strain evidence="4">DSM 23632</strain>
    </source>
</reference>
<dbReference type="RefSeq" id="WP_238181040.1">
    <property type="nucleotide sequence ID" value="NZ_BPRB01000030.1"/>
</dbReference>
<dbReference type="Pfam" id="PF00534">
    <property type="entry name" value="Glycos_transf_1"/>
    <property type="match status" value="1"/>
</dbReference>
<dbReference type="SUPFAM" id="SSF53756">
    <property type="entry name" value="UDP-Glycosyltransferase/glycogen phosphorylase"/>
    <property type="match status" value="1"/>
</dbReference>
<gene>
    <name evidence="4" type="primary">mshA_2</name>
    <name evidence="4" type="ORF">MPOCJGCO_0491</name>
</gene>